<dbReference type="Pfam" id="PF08241">
    <property type="entry name" value="Methyltransf_11"/>
    <property type="match status" value="1"/>
</dbReference>
<dbReference type="InterPro" id="IPR029063">
    <property type="entry name" value="SAM-dependent_MTases_sf"/>
</dbReference>
<organism evidence="2 3">
    <name type="scientific">Candidatus Curtissbacteria bacterium RIFCSPHIGHO2_01_FULL_41_13</name>
    <dbReference type="NCBI Taxonomy" id="1797745"/>
    <lineage>
        <taxon>Bacteria</taxon>
        <taxon>Candidatus Curtissiibacteriota</taxon>
    </lineage>
</organism>
<protein>
    <recommendedName>
        <fullName evidence="1">Methyltransferase type 11 domain-containing protein</fullName>
    </recommendedName>
</protein>
<comment type="caution">
    <text evidence="2">The sequence shown here is derived from an EMBL/GenBank/DDBJ whole genome shotgun (WGS) entry which is preliminary data.</text>
</comment>
<evidence type="ECO:0000313" key="3">
    <source>
        <dbReference type="Proteomes" id="UP000177069"/>
    </source>
</evidence>
<dbReference type="GO" id="GO:0008757">
    <property type="term" value="F:S-adenosylmethionine-dependent methyltransferase activity"/>
    <property type="evidence" value="ECO:0007669"/>
    <property type="project" value="InterPro"/>
</dbReference>
<dbReference type="CDD" id="cd02440">
    <property type="entry name" value="AdoMet_MTases"/>
    <property type="match status" value="1"/>
</dbReference>
<reference evidence="2 3" key="1">
    <citation type="journal article" date="2016" name="Nat. Commun.">
        <title>Thousands of microbial genomes shed light on interconnected biogeochemical processes in an aquifer system.</title>
        <authorList>
            <person name="Anantharaman K."/>
            <person name="Brown C.T."/>
            <person name="Hug L.A."/>
            <person name="Sharon I."/>
            <person name="Castelle C.J."/>
            <person name="Probst A.J."/>
            <person name="Thomas B.C."/>
            <person name="Singh A."/>
            <person name="Wilkins M.J."/>
            <person name="Karaoz U."/>
            <person name="Brodie E.L."/>
            <person name="Williams K.H."/>
            <person name="Hubbard S.S."/>
            <person name="Banfield J.F."/>
        </authorList>
    </citation>
    <scope>NUCLEOTIDE SEQUENCE [LARGE SCALE GENOMIC DNA]</scope>
</reference>
<gene>
    <name evidence="2" type="ORF">A2696_01250</name>
</gene>
<dbReference type="Proteomes" id="UP000177069">
    <property type="component" value="Unassembled WGS sequence"/>
</dbReference>
<name>A0A1F5G062_9BACT</name>
<dbReference type="EMBL" id="MFBA01000032">
    <property type="protein sequence ID" value="OGD85260.1"/>
    <property type="molecule type" value="Genomic_DNA"/>
</dbReference>
<dbReference type="PANTHER" id="PTHR43861:SF1">
    <property type="entry name" value="TRANS-ACONITATE 2-METHYLTRANSFERASE"/>
    <property type="match status" value="1"/>
</dbReference>
<dbReference type="Gene3D" id="3.40.50.150">
    <property type="entry name" value="Vaccinia Virus protein VP39"/>
    <property type="match status" value="1"/>
</dbReference>
<accession>A0A1F5G062</accession>
<dbReference type="InterPro" id="IPR013216">
    <property type="entry name" value="Methyltransf_11"/>
</dbReference>
<feature type="domain" description="Methyltransferase type 11" evidence="1">
    <location>
        <begin position="71"/>
        <end position="163"/>
    </location>
</feature>
<proteinExistence type="predicted"/>
<dbReference type="AlphaFoldDB" id="A0A1F5G062"/>
<sequence length="278" mass="32105">MGVVKFGLSMPYKYFDRQKNCLVYLNQKASSTYWDNLWLSGNLKEKITKVKYDFIVYPTTKKYLKRGSKILEGGCGHGTYVYHLSKKGYKCIGVDFARKTISKIKKLLPELNVQFANVRKLPFKNNTFDGYWSMGIIEHSYNGFDTILCEMARVIKPQGYLFLTFPYMSPIRKLKAKLNLYNLSNFKKEPKNFYQFALNSYQVAKAVKKAGFHLIASKPFDGFRGLQSEIPILNFILDPIDNISQKNFLGMALRFTLARLVQPVTSHSILLIFKKETS</sequence>
<evidence type="ECO:0000313" key="2">
    <source>
        <dbReference type="EMBL" id="OGD85260.1"/>
    </source>
</evidence>
<evidence type="ECO:0000259" key="1">
    <source>
        <dbReference type="Pfam" id="PF08241"/>
    </source>
</evidence>
<dbReference type="PANTHER" id="PTHR43861">
    <property type="entry name" value="TRANS-ACONITATE 2-METHYLTRANSFERASE-RELATED"/>
    <property type="match status" value="1"/>
</dbReference>
<dbReference type="SUPFAM" id="SSF53335">
    <property type="entry name" value="S-adenosyl-L-methionine-dependent methyltransferases"/>
    <property type="match status" value="1"/>
</dbReference>